<dbReference type="EMBL" id="LJHD01000291">
    <property type="protein sequence ID" value="ONI38438.1"/>
    <property type="molecule type" value="Genomic_DNA"/>
</dbReference>
<organism evidence="1 2">
    <name type="scientific">Candidatus Epulonipiscium fishelsonii</name>
    <dbReference type="NCBI Taxonomy" id="77094"/>
    <lineage>
        <taxon>Bacteria</taxon>
        <taxon>Bacillati</taxon>
        <taxon>Bacillota</taxon>
        <taxon>Clostridia</taxon>
        <taxon>Lachnospirales</taxon>
        <taxon>Lachnospiraceae</taxon>
        <taxon>Candidatus Epulonipiscium</taxon>
    </lineage>
</organism>
<dbReference type="Proteomes" id="UP000188637">
    <property type="component" value="Unassembled WGS sequence"/>
</dbReference>
<protein>
    <submittedName>
        <fullName evidence="1">Uncharacterized protein</fullName>
    </submittedName>
</protein>
<name>A0ACC8X8S0_9FIRM</name>
<gene>
    <name evidence="1" type="ORF">AN640_02535</name>
</gene>
<evidence type="ECO:0000313" key="2">
    <source>
        <dbReference type="Proteomes" id="UP000188637"/>
    </source>
</evidence>
<keyword evidence="2" id="KW-1185">Reference proteome</keyword>
<accession>A0ACC8X8S0</accession>
<proteinExistence type="predicted"/>
<evidence type="ECO:0000313" key="1">
    <source>
        <dbReference type="EMBL" id="ONI38438.1"/>
    </source>
</evidence>
<comment type="caution">
    <text evidence="1">The sequence shown here is derived from an EMBL/GenBank/DDBJ whole genome shotgun (WGS) entry which is preliminary data.</text>
</comment>
<sequence>METIIKKEGTPQLIEICIHKTKSKSMYKVLLIWPTLSLITGIMLDTPYNLYNGLCSILNADGILLTDYFLIGGIGASLINSAILTYLNIYLLYKLDLKPNGIIISAIFLVSGFGLIGKNISNICPFYIGGYIYSRYHNIEYKKVVIINMLSTALSPLGSILINGILEESLISLCIIILINAFIGFIMPPICASTMIAHSGYNLYNMGFATGLIGVIVYAFMDSFGLQTLLNTDLYEGKTTIIIILLLFLCLIFIVLGYILNSRSFKGFKDIFKHSGRIVTDLVQLVGFGLTLINMGLLGLMSIGYIFLFNGTFNGPTVTAVLVVMGFGAFGKNLKNTIPIILGASFMAFMIKQEITTTTLIISALFGTSLAPIAGEFGFFRGILAGMMHMVLTLNVINFHGGLVLYSNGFSAGIVATIFIPMLDAFRKGEA</sequence>
<reference evidence="1" key="1">
    <citation type="submission" date="2016-08" db="EMBL/GenBank/DDBJ databases">
        <authorList>
            <person name="Ngugi D.K."/>
            <person name="Miyake S."/>
            <person name="Stingl U."/>
        </authorList>
    </citation>
    <scope>NUCLEOTIDE SEQUENCE</scope>
    <source>
        <strain evidence="1">SCG-D08WGA-EpuloA1</strain>
    </source>
</reference>